<keyword evidence="3" id="KW-1185">Reference proteome</keyword>
<dbReference type="EMBL" id="JAHCVI010000004">
    <property type="protein sequence ID" value="KAG7286806.1"/>
    <property type="molecule type" value="Genomic_DNA"/>
</dbReference>
<dbReference type="AlphaFoldDB" id="A0AAD4ESY4"/>
<keyword evidence="1" id="KW-0732">Signal</keyword>
<proteinExistence type="predicted"/>
<accession>A0AAD4ESY4</accession>
<organism evidence="2 3">
    <name type="scientific">Staphylotrichum longicolle</name>
    <dbReference type="NCBI Taxonomy" id="669026"/>
    <lineage>
        <taxon>Eukaryota</taxon>
        <taxon>Fungi</taxon>
        <taxon>Dikarya</taxon>
        <taxon>Ascomycota</taxon>
        <taxon>Pezizomycotina</taxon>
        <taxon>Sordariomycetes</taxon>
        <taxon>Sordariomycetidae</taxon>
        <taxon>Sordariales</taxon>
        <taxon>Chaetomiaceae</taxon>
        <taxon>Staphylotrichum</taxon>
    </lineage>
</organism>
<gene>
    <name evidence="2" type="ORF">NEMBOFW57_009123</name>
</gene>
<dbReference type="Proteomes" id="UP001197093">
    <property type="component" value="Unassembled WGS sequence"/>
</dbReference>
<reference evidence="2" key="1">
    <citation type="submission" date="2023-02" db="EMBL/GenBank/DDBJ databases">
        <authorList>
            <person name="Palmer J.M."/>
        </authorList>
    </citation>
    <scope>NUCLEOTIDE SEQUENCE</scope>
    <source>
        <strain evidence="2">FW57</strain>
    </source>
</reference>
<feature type="signal peptide" evidence="1">
    <location>
        <begin position="1"/>
        <end position="17"/>
    </location>
</feature>
<protein>
    <submittedName>
        <fullName evidence="2">Uncharacterized protein</fullName>
    </submittedName>
</protein>
<evidence type="ECO:0000313" key="3">
    <source>
        <dbReference type="Proteomes" id="UP001197093"/>
    </source>
</evidence>
<evidence type="ECO:0000256" key="1">
    <source>
        <dbReference type="SAM" id="SignalP"/>
    </source>
</evidence>
<sequence length="122" mass="12993">MKLATFAVTLFSMGALAAPSPAESAGGTTTHAAEWLVEVSPGQTTRVNGTIQDVHAALIKDDPRYNMEAAAHRAAAAAGVPVAIQKRETDFGGGSYFCGGRWQYHALGHYWDGVDYLRNIRG</sequence>
<name>A0AAD4ESY4_9PEZI</name>
<comment type="caution">
    <text evidence="2">The sequence shown here is derived from an EMBL/GenBank/DDBJ whole genome shotgun (WGS) entry which is preliminary data.</text>
</comment>
<feature type="chain" id="PRO_5042097753" evidence="1">
    <location>
        <begin position="18"/>
        <end position="122"/>
    </location>
</feature>
<evidence type="ECO:0000313" key="2">
    <source>
        <dbReference type="EMBL" id="KAG7286806.1"/>
    </source>
</evidence>